<sequence>MATSDAASQPNQDTIINPTSTLTLNQTMSMPNPSHFLSLKLTPANFLLWKRQFEPILISHDLEGLIDGTDIAPPSTVGAGNTSQSNPEFISWCKRDQMLRSWIIASLTEDVMPHIVGTSTSLRGKLSHKLLDLLRIPDPSVTYSTSKFLKRRSTNSDLSSKGQTHSRSTCSRRKTPWYQ</sequence>
<dbReference type="OrthoDB" id="1194575at2759"/>
<feature type="compositionally biased region" description="Polar residues" evidence="1">
    <location>
        <begin position="155"/>
        <end position="169"/>
    </location>
</feature>
<dbReference type="PANTHER" id="PTHR47481:SF5">
    <property type="entry name" value="RIBONUCLEASE H-LIKE DOMAIN, GAG-PRE-INTEGRASE DOMAIN, GAG-POLYPEPTIDE OF LTR COPIA-TYPE-RELATED"/>
    <property type="match status" value="1"/>
</dbReference>
<dbReference type="PANTHER" id="PTHR47481">
    <property type="match status" value="1"/>
</dbReference>
<accession>A0A6J5WEB0</accession>
<feature type="region of interest" description="Disordered" evidence="1">
    <location>
        <begin position="154"/>
        <end position="179"/>
    </location>
</feature>
<evidence type="ECO:0008006" key="4">
    <source>
        <dbReference type="Google" id="ProtNLM"/>
    </source>
</evidence>
<keyword evidence="3" id="KW-1185">Reference proteome</keyword>
<proteinExistence type="predicted"/>
<dbReference type="EMBL" id="CAEKKB010000002">
    <property type="protein sequence ID" value="CAB4300096.1"/>
    <property type="molecule type" value="Genomic_DNA"/>
</dbReference>
<dbReference type="Proteomes" id="UP000507245">
    <property type="component" value="Unassembled WGS sequence"/>
</dbReference>
<organism evidence="2 3">
    <name type="scientific">Prunus armeniaca</name>
    <name type="common">Apricot</name>
    <name type="synonym">Armeniaca vulgaris</name>
    <dbReference type="NCBI Taxonomy" id="36596"/>
    <lineage>
        <taxon>Eukaryota</taxon>
        <taxon>Viridiplantae</taxon>
        <taxon>Streptophyta</taxon>
        <taxon>Embryophyta</taxon>
        <taxon>Tracheophyta</taxon>
        <taxon>Spermatophyta</taxon>
        <taxon>Magnoliopsida</taxon>
        <taxon>eudicotyledons</taxon>
        <taxon>Gunneridae</taxon>
        <taxon>Pentapetalae</taxon>
        <taxon>rosids</taxon>
        <taxon>fabids</taxon>
        <taxon>Rosales</taxon>
        <taxon>Rosaceae</taxon>
        <taxon>Amygdaloideae</taxon>
        <taxon>Amygdaleae</taxon>
        <taxon>Prunus</taxon>
    </lineage>
</organism>
<protein>
    <recommendedName>
        <fullName evidence="4">Retrotransposon Copia-like N-terminal domain-containing protein</fullName>
    </recommendedName>
</protein>
<gene>
    <name evidence="2" type="ORF">ORAREDHAP_LOCUS15002</name>
</gene>
<evidence type="ECO:0000313" key="3">
    <source>
        <dbReference type="Proteomes" id="UP000507245"/>
    </source>
</evidence>
<dbReference type="AlphaFoldDB" id="A0A6J5WEB0"/>
<feature type="compositionally biased region" description="Basic residues" evidence="1">
    <location>
        <begin position="170"/>
        <end position="179"/>
    </location>
</feature>
<name>A0A6J5WEB0_PRUAR</name>
<evidence type="ECO:0000256" key="1">
    <source>
        <dbReference type="SAM" id="MobiDB-lite"/>
    </source>
</evidence>
<reference evidence="3" key="1">
    <citation type="journal article" date="2020" name="Genome Biol.">
        <title>Gamete binning: chromosome-level and haplotype-resolved genome assembly enabled by high-throughput single-cell sequencing of gamete genomes.</title>
        <authorList>
            <person name="Campoy J.A."/>
            <person name="Sun H."/>
            <person name="Goel M."/>
            <person name="Jiao W.-B."/>
            <person name="Folz-Donahue K."/>
            <person name="Wang N."/>
            <person name="Rubio M."/>
            <person name="Liu C."/>
            <person name="Kukat C."/>
            <person name="Ruiz D."/>
            <person name="Huettel B."/>
            <person name="Schneeberger K."/>
        </authorList>
    </citation>
    <scope>NUCLEOTIDE SEQUENCE [LARGE SCALE GENOMIC DNA]</scope>
    <source>
        <strain evidence="3">cv. Rojo Pasion</strain>
    </source>
</reference>
<evidence type="ECO:0000313" key="2">
    <source>
        <dbReference type="EMBL" id="CAB4300096.1"/>
    </source>
</evidence>